<dbReference type="AlphaFoldDB" id="R6X3P3"/>
<evidence type="ECO:0000313" key="1">
    <source>
        <dbReference type="EMBL" id="CDD10886.1"/>
    </source>
</evidence>
<proteinExistence type="predicted"/>
<dbReference type="EMBL" id="CBGL010000057">
    <property type="protein sequence ID" value="CDD10886.1"/>
    <property type="molecule type" value="Genomic_DNA"/>
</dbReference>
<name>R6X3P3_9FIRM</name>
<protein>
    <submittedName>
        <fullName evidence="1">Uncharacterized protein</fullName>
    </submittedName>
</protein>
<dbReference type="Proteomes" id="UP000014937">
    <property type="component" value="Unassembled WGS sequence"/>
</dbReference>
<comment type="caution">
    <text evidence="1">The sequence shown here is derived from an EMBL/GenBank/DDBJ whole genome shotgun (WGS) entry which is preliminary data.</text>
</comment>
<reference evidence="1" key="1">
    <citation type="submission" date="2012-11" db="EMBL/GenBank/DDBJ databases">
        <title>Dependencies among metagenomic species, viruses, plasmids and units of genetic variation.</title>
        <authorList>
            <person name="Nielsen H.B."/>
            <person name="Almeida M."/>
            <person name="Juncker A.S."/>
            <person name="Rasmussen S."/>
            <person name="Li J."/>
            <person name="Sunagawa S."/>
            <person name="Plichta D."/>
            <person name="Gautier L."/>
            <person name="Le Chatelier E."/>
            <person name="Peletier E."/>
            <person name="Bonde I."/>
            <person name="Nielsen T."/>
            <person name="Manichanh C."/>
            <person name="Arumugam M."/>
            <person name="Batto J."/>
            <person name="Santos M.B.Q.D."/>
            <person name="Blom N."/>
            <person name="Borruel N."/>
            <person name="Burgdorf K.S."/>
            <person name="Boumezbeur F."/>
            <person name="Casellas F."/>
            <person name="Dore J."/>
            <person name="Guarner F."/>
            <person name="Hansen T."/>
            <person name="Hildebrand F."/>
            <person name="Kaas R.S."/>
            <person name="Kennedy S."/>
            <person name="Kristiansen K."/>
            <person name="Kultima J.R."/>
            <person name="Leonard P."/>
            <person name="Levenez F."/>
            <person name="Lund O."/>
            <person name="Moumen B."/>
            <person name="Le Paslier D."/>
            <person name="Pons N."/>
            <person name="Pedersen O."/>
            <person name="Prifti E."/>
            <person name="Qin J."/>
            <person name="Raes J."/>
            <person name="Tap J."/>
            <person name="Tims S."/>
            <person name="Ussery D.W."/>
            <person name="Yamada T."/>
            <person name="MetaHit consortium"/>
            <person name="Renault P."/>
            <person name="Sicheritz-Ponten T."/>
            <person name="Bork P."/>
            <person name="Wang J."/>
            <person name="Brunak S."/>
            <person name="Ehrlich S.D."/>
        </authorList>
    </citation>
    <scope>NUCLEOTIDE SEQUENCE [LARGE SCALE GENOMIC DNA]</scope>
</reference>
<dbReference type="HOGENOM" id="CLU_2118790_0_0_9"/>
<organism evidence="1">
    <name type="scientific">Phascolarctobacterium succinatutens CAG:287</name>
    <dbReference type="NCBI Taxonomy" id="1263101"/>
    <lineage>
        <taxon>Bacteria</taxon>
        <taxon>Bacillati</taxon>
        <taxon>Bacillota</taxon>
        <taxon>Negativicutes</taxon>
        <taxon>Acidaminococcales</taxon>
        <taxon>Acidaminococcaceae</taxon>
        <taxon>Phascolarctobacterium</taxon>
    </lineage>
</organism>
<sequence>MQELVCFCLTALLLASAVQCFYRSSWLLQQSRELQQATLAVQQVLAGEEYNGRFVVTQKLEAGSIDGLVMQEVQAAHGKVKVKLIRAMPTAERLSVAGNADGTSAGSSTGDARF</sequence>
<accession>R6X3P3</accession>
<gene>
    <name evidence="1" type="ORF">BN587_00132</name>
</gene>